<keyword evidence="7 10" id="KW-0283">Flagellar rotation</keyword>
<dbReference type="AlphaFoldDB" id="A0A840UK58"/>
<evidence type="ECO:0000256" key="8">
    <source>
        <dbReference type="ARBA" id="ARBA00022989"/>
    </source>
</evidence>
<evidence type="ECO:0000313" key="12">
    <source>
        <dbReference type="Proteomes" id="UP000559117"/>
    </source>
</evidence>
<sequence length="168" mass="18282">MAEEEVKVDEKNPEGKKKKSFVLILLMIIIGLALAGGISYFVTTKIVSTSHVSAPVKRAPGIFVKIGDTKDSSIVVNVGGVKSGRFLKIGIVLEMNPADEINFKDKKITEEAQSKILDAVMTTLRSQTLEQFEAVNQPKLKDQLKKAINAAIGDGAVYDVYITSFVLQ</sequence>
<dbReference type="GO" id="GO:0009425">
    <property type="term" value="C:bacterial-type flagellum basal body"/>
    <property type="evidence" value="ECO:0007669"/>
    <property type="project" value="InterPro"/>
</dbReference>
<comment type="subcellular location">
    <subcellularLocation>
        <location evidence="2">Cell membrane</location>
        <topology evidence="2">Single-pass membrane protein</topology>
    </subcellularLocation>
</comment>
<evidence type="ECO:0000256" key="6">
    <source>
        <dbReference type="ARBA" id="ARBA00022692"/>
    </source>
</evidence>
<keyword evidence="9 10" id="KW-0472">Membrane</keyword>
<evidence type="ECO:0000256" key="9">
    <source>
        <dbReference type="ARBA" id="ARBA00023136"/>
    </source>
</evidence>
<comment type="caution">
    <text evidence="11">The sequence shown here is derived from an EMBL/GenBank/DDBJ whole genome shotgun (WGS) entry which is preliminary data.</text>
</comment>
<dbReference type="PANTHER" id="PTHR35091">
    <property type="entry name" value="FLAGELLAR PROTEIN FLIL"/>
    <property type="match status" value="1"/>
</dbReference>
<comment type="function">
    <text evidence="1 10">Controls the rotational direction of flagella during chemotaxis.</text>
</comment>
<dbReference type="PANTHER" id="PTHR35091:SF2">
    <property type="entry name" value="FLAGELLAR PROTEIN FLIL"/>
    <property type="match status" value="1"/>
</dbReference>
<proteinExistence type="inferred from homology"/>
<dbReference type="EMBL" id="JACHFH010000019">
    <property type="protein sequence ID" value="MBB5336570.1"/>
    <property type="molecule type" value="Genomic_DNA"/>
</dbReference>
<name>A0A840UK58_9FIRM</name>
<reference evidence="11 12" key="1">
    <citation type="submission" date="2020-08" db="EMBL/GenBank/DDBJ databases">
        <title>Genomic Encyclopedia of Type Strains, Phase IV (KMG-IV): sequencing the most valuable type-strain genomes for metagenomic binning, comparative biology and taxonomic classification.</title>
        <authorList>
            <person name="Goeker M."/>
        </authorList>
    </citation>
    <scope>NUCLEOTIDE SEQUENCE [LARGE SCALE GENOMIC DNA]</scope>
    <source>
        <strain evidence="11 12">DSM 24661</strain>
    </source>
</reference>
<evidence type="ECO:0000256" key="4">
    <source>
        <dbReference type="ARBA" id="ARBA00022475"/>
    </source>
</evidence>
<dbReference type="InterPro" id="IPR005503">
    <property type="entry name" value="FliL"/>
</dbReference>
<keyword evidence="12" id="KW-1185">Reference proteome</keyword>
<keyword evidence="8 10" id="KW-1133">Transmembrane helix</keyword>
<comment type="similarity">
    <text evidence="3 10">Belongs to the FliL family.</text>
</comment>
<evidence type="ECO:0000256" key="1">
    <source>
        <dbReference type="ARBA" id="ARBA00002254"/>
    </source>
</evidence>
<gene>
    <name evidence="11" type="ORF">HNR32_001720</name>
</gene>
<feature type="transmembrane region" description="Helical" evidence="10">
    <location>
        <begin position="21"/>
        <end position="42"/>
    </location>
</feature>
<evidence type="ECO:0000256" key="5">
    <source>
        <dbReference type="ARBA" id="ARBA00022500"/>
    </source>
</evidence>
<keyword evidence="11" id="KW-0282">Flagellum</keyword>
<dbReference type="Proteomes" id="UP000559117">
    <property type="component" value="Unassembled WGS sequence"/>
</dbReference>
<dbReference type="GO" id="GO:0005886">
    <property type="term" value="C:plasma membrane"/>
    <property type="evidence" value="ECO:0007669"/>
    <property type="project" value="UniProtKB-SubCell"/>
</dbReference>
<evidence type="ECO:0000256" key="10">
    <source>
        <dbReference type="RuleBase" id="RU364125"/>
    </source>
</evidence>
<evidence type="ECO:0000313" key="11">
    <source>
        <dbReference type="EMBL" id="MBB5336570.1"/>
    </source>
</evidence>
<keyword evidence="11" id="KW-0966">Cell projection</keyword>
<accession>A0A840UK58</accession>
<dbReference type="RefSeq" id="WP_183861617.1">
    <property type="nucleotide sequence ID" value="NZ_JACHFH010000019.1"/>
</dbReference>
<protein>
    <recommendedName>
        <fullName evidence="10">Flagellar protein FliL</fullName>
    </recommendedName>
</protein>
<keyword evidence="5 10" id="KW-0145">Chemotaxis</keyword>
<evidence type="ECO:0000256" key="2">
    <source>
        <dbReference type="ARBA" id="ARBA00004162"/>
    </source>
</evidence>
<keyword evidence="6 10" id="KW-0812">Transmembrane</keyword>
<evidence type="ECO:0000256" key="7">
    <source>
        <dbReference type="ARBA" id="ARBA00022779"/>
    </source>
</evidence>
<keyword evidence="11" id="KW-0969">Cilium</keyword>
<dbReference type="GO" id="GO:0006935">
    <property type="term" value="P:chemotaxis"/>
    <property type="evidence" value="ECO:0007669"/>
    <property type="project" value="UniProtKB-KW"/>
</dbReference>
<dbReference type="Pfam" id="PF03748">
    <property type="entry name" value="FliL"/>
    <property type="match status" value="1"/>
</dbReference>
<dbReference type="GO" id="GO:0071978">
    <property type="term" value="P:bacterial-type flagellum-dependent swarming motility"/>
    <property type="evidence" value="ECO:0007669"/>
    <property type="project" value="TreeGrafter"/>
</dbReference>
<evidence type="ECO:0000256" key="3">
    <source>
        <dbReference type="ARBA" id="ARBA00008281"/>
    </source>
</evidence>
<organism evidence="11 12">
    <name type="scientific">Pectinatus brassicae</name>
    <dbReference type="NCBI Taxonomy" id="862415"/>
    <lineage>
        <taxon>Bacteria</taxon>
        <taxon>Bacillati</taxon>
        <taxon>Bacillota</taxon>
        <taxon>Negativicutes</taxon>
        <taxon>Selenomonadales</taxon>
        <taxon>Selenomonadaceae</taxon>
        <taxon>Pectinatus</taxon>
    </lineage>
</organism>
<keyword evidence="4 10" id="KW-1003">Cell membrane</keyword>